<dbReference type="OrthoDB" id="121597at2"/>
<sequence>MTFEIRFTGSAADDLERLYDLILTRDTTDVSLAERALKAVYEGIGTLRASPFTCRKAQPNLPFLRELIIPFGRSGYVALFEIDDSDTVTVIAVRHQLEDDYH</sequence>
<dbReference type="InterPro" id="IPR007712">
    <property type="entry name" value="RelE/ParE_toxin"/>
</dbReference>
<dbReference type="Proteomes" id="UP000035963">
    <property type="component" value="Unassembled WGS sequence"/>
</dbReference>
<dbReference type="PATRIC" id="fig|908627.4.peg.5420"/>
<evidence type="ECO:0000256" key="1">
    <source>
        <dbReference type="ARBA" id="ARBA00022649"/>
    </source>
</evidence>
<dbReference type="Pfam" id="PF05016">
    <property type="entry name" value="ParE_toxin"/>
    <property type="match status" value="1"/>
</dbReference>
<protein>
    <submittedName>
        <fullName evidence="2">Plasmid stabilization protein</fullName>
    </submittedName>
</protein>
<keyword evidence="3" id="KW-1185">Reference proteome</keyword>
<dbReference type="RefSeq" id="WP_047849246.1">
    <property type="nucleotide sequence ID" value="NZ_AEJF01000143.1"/>
</dbReference>
<proteinExistence type="predicted"/>
<gene>
    <name evidence="2" type="ORF">EOS_24280</name>
</gene>
<organism evidence="2 3">
    <name type="scientific">Caballeronia mineralivorans PML1(12)</name>
    <dbReference type="NCBI Taxonomy" id="908627"/>
    <lineage>
        <taxon>Bacteria</taxon>
        <taxon>Pseudomonadati</taxon>
        <taxon>Pseudomonadota</taxon>
        <taxon>Betaproteobacteria</taxon>
        <taxon>Burkholderiales</taxon>
        <taxon>Burkholderiaceae</taxon>
        <taxon>Caballeronia</taxon>
    </lineage>
</organism>
<accession>A0A0J1FV86</accession>
<comment type="caution">
    <text evidence="2">The sequence shown here is derived from an EMBL/GenBank/DDBJ whole genome shotgun (WGS) entry which is preliminary data.</text>
</comment>
<dbReference type="AlphaFoldDB" id="A0A0J1FV86"/>
<dbReference type="EMBL" id="AEJF01000143">
    <property type="protein sequence ID" value="KLU23763.1"/>
    <property type="molecule type" value="Genomic_DNA"/>
</dbReference>
<keyword evidence="1" id="KW-1277">Toxin-antitoxin system</keyword>
<dbReference type="InterPro" id="IPR035093">
    <property type="entry name" value="RelE/ParE_toxin_dom_sf"/>
</dbReference>
<reference evidence="2 3" key="1">
    <citation type="journal article" date="2015" name="Genome Announc.">
        <title>Draft Genome Sequence of Burkholderia sp. Strain PML1(12), an Ectomycorrhizosphere-Inhabiting Bacterium with Effective Mineral-Weathering Ability.</title>
        <authorList>
            <person name="Uroz S."/>
            <person name="Oger P."/>
        </authorList>
    </citation>
    <scope>NUCLEOTIDE SEQUENCE [LARGE SCALE GENOMIC DNA]</scope>
    <source>
        <strain evidence="3">PML1(12)</strain>
    </source>
</reference>
<evidence type="ECO:0000313" key="3">
    <source>
        <dbReference type="Proteomes" id="UP000035963"/>
    </source>
</evidence>
<name>A0A0J1FV86_9BURK</name>
<evidence type="ECO:0000313" key="2">
    <source>
        <dbReference type="EMBL" id="KLU23763.1"/>
    </source>
</evidence>
<dbReference type="Gene3D" id="3.30.2310.20">
    <property type="entry name" value="RelE-like"/>
    <property type="match status" value="1"/>
</dbReference>